<dbReference type="AlphaFoldDB" id="Q6BES2"/>
<dbReference type="Gene3D" id="1.10.10.1940">
    <property type="match status" value="2"/>
</dbReference>
<dbReference type="PhylomeDB" id="Q6BES2"/>
<dbReference type="OMA" id="NCANWVS"/>
<dbReference type="OrthoDB" id="5832750at2759"/>
<dbReference type="AGR" id="WB:WBGene00010940"/>
<dbReference type="SMART" id="SM00254">
    <property type="entry name" value="ShKT"/>
    <property type="match status" value="2"/>
</dbReference>
<dbReference type="Pfam" id="PF01549">
    <property type="entry name" value="ShK"/>
    <property type="match status" value="2"/>
</dbReference>
<dbReference type="EMBL" id="BX284606">
    <property type="protein sequence ID" value="CAH04750.1"/>
    <property type="molecule type" value="Genomic_DNA"/>
</dbReference>
<dbReference type="PANTHER" id="PTHR46707">
    <property type="entry name" value="PROTEIN CBG07468"/>
    <property type="match status" value="1"/>
</dbReference>
<proteinExistence type="predicted"/>
<dbReference type="PROSITE" id="PS51670">
    <property type="entry name" value="SHKT"/>
    <property type="match status" value="2"/>
</dbReference>
<evidence type="ECO:0000313" key="6">
    <source>
        <dbReference type="WormBase" id="M163.8"/>
    </source>
</evidence>
<reference evidence="4 5" key="1">
    <citation type="journal article" date="1998" name="Science">
        <title>Genome sequence of the nematode C. elegans: a platform for investigating biology.</title>
        <authorList>
            <consortium name="The C. elegans sequencing consortium"/>
            <person name="Sulson J.E."/>
            <person name="Waterston R."/>
        </authorList>
    </citation>
    <scope>NUCLEOTIDE SEQUENCE [LARGE SCALE GENOMIC DNA]</scope>
    <source>
        <strain evidence="4 5">Bristol N2</strain>
    </source>
</reference>
<feature type="domain" description="ShKT" evidence="3">
    <location>
        <begin position="76"/>
        <end position="113"/>
    </location>
</feature>
<feature type="chain" id="PRO_5004270862" evidence="2">
    <location>
        <begin position="21"/>
        <end position="137"/>
    </location>
</feature>
<dbReference type="PANTHER" id="PTHR46707:SF1">
    <property type="entry name" value="COEXPRESSED WITH POLYCYSTINS-RELATED"/>
    <property type="match status" value="1"/>
</dbReference>
<dbReference type="InterPro" id="IPR003582">
    <property type="entry name" value="ShKT_dom"/>
</dbReference>
<feature type="signal peptide" evidence="2">
    <location>
        <begin position="1"/>
        <end position="20"/>
    </location>
</feature>
<comment type="caution">
    <text evidence="1">Lacks conserved residue(s) required for the propagation of feature annotation.</text>
</comment>
<dbReference type="PaxDb" id="6239-M163.8.1"/>
<dbReference type="SMR" id="Q6BES2"/>
<accession>Q6BES2</accession>
<sequence>MSSTSLCVLAVLIIFSTVEMCMDVNPNCANWVSNGFCTSSFYSDAQKTEYCPASCRLCSGASSTTSSSASSSSSTCGDSNSNCASWASNGFCNSTFYTPAQKSQYCGATCNLCGGASVETSSGVAASTTAATATTSA</sequence>
<feature type="domain" description="ShKT" evidence="3">
    <location>
        <begin position="21"/>
        <end position="58"/>
    </location>
</feature>
<organism evidence="4 5">
    <name type="scientific">Caenorhabditis elegans</name>
    <dbReference type="NCBI Taxonomy" id="6239"/>
    <lineage>
        <taxon>Eukaryota</taxon>
        <taxon>Metazoa</taxon>
        <taxon>Ecdysozoa</taxon>
        <taxon>Nematoda</taxon>
        <taxon>Chromadorea</taxon>
        <taxon>Rhabditida</taxon>
        <taxon>Rhabditina</taxon>
        <taxon>Rhabditomorpha</taxon>
        <taxon>Rhabditoidea</taxon>
        <taxon>Rhabditidae</taxon>
        <taxon>Peloderinae</taxon>
        <taxon>Caenorhabditis</taxon>
    </lineage>
</organism>
<dbReference type="HOGENOM" id="CLU_129473_0_0_1"/>
<dbReference type="FunCoup" id="Q6BES2">
    <property type="interactions" value="1"/>
</dbReference>
<dbReference type="UCSC" id="M163.8">
    <property type="organism name" value="c. elegans"/>
</dbReference>
<dbReference type="WormBase" id="M163.8">
    <property type="protein sequence ID" value="CE36497"/>
    <property type="gene ID" value="WBGene00010940"/>
</dbReference>
<gene>
    <name evidence="4" type="ORF">CELE_M163.8</name>
    <name evidence="4 6" type="ORF">M163.8</name>
</gene>
<protein>
    <submittedName>
        <fullName evidence="4">ShKT domain-containing protein</fullName>
    </submittedName>
</protein>
<evidence type="ECO:0000313" key="4">
    <source>
        <dbReference type="EMBL" id="CAH04750.1"/>
    </source>
</evidence>
<evidence type="ECO:0000256" key="2">
    <source>
        <dbReference type="SAM" id="SignalP"/>
    </source>
</evidence>
<evidence type="ECO:0000259" key="3">
    <source>
        <dbReference type="PROSITE" id="PS51670"/>
    </source>
</evidence>
<dbReference type="InParanoid" id="Q6BES2"/>
<keyword evidence="5" id="KW-1185">Reference proteome</keyword>
<name>Q6BES2_CAEEL</name>
<keyword evidence="2" id="KW-0732">Signal</keyword>
<dbReference type="Bgee" id="WBGene00010940">
    <property type="expression patterns" value="Expressed in larva and 3 other cell types or tissues"/>
</dbReference>
<evidence type="ECO:0000313" key="5">
    <source>
        <dbReference type="Proteomes" id="UP000001940"/>
    </source>
</evidence>
<evidence type="ECO:0000256" key="1">
    <source>
        <dbReference type="PROSITE-ProRule" id="PRU01005"/>
    </source>
</evidence>
<dbReference type="Proteomes" id="UP000001940">
    <property type="component" value="Chromosome X"/>
</dbReference>
<dbReference type="eggNOG" id="ENOG502T1KW">
    <property type="taxonomic scope" value="Eukaryota"/>
</dbReference>